<dbReference type="EMBL" id="CADEAL010000984">
    <property type="protein sequence ID" value="CAB1427630.1"/>
    <property type="molecule type" value="Genomic_DNA"/>
</dbReference>
<protein>
    <submittedName>
        <fullName evidence="1">Uncharacterized protein</fullName>
    </submittedName>
</protein>
<name>A0A9N7UB21_PLEPL</name>
<comment type="caution">
    <text evidence="1">The sequence shown here is derived from an EMBL/GenBank/DDBJ whole genome shotgun (WGS) entry which is preliminary data.</text>
</comment>
<proteinExistence type="predicted"/>
<evidence type="ECO:0000313" key="1">
    <source>
        <dbReference type="EMBL" id="CAB1427630.1"/>
    </source>
</evidence>
<keyword evidence="2" id="KW-1185">Reference proteome</keyword>
<accession>A0A9N7UB21</accession>
<organism evidence="1 2">
    <name type="scientific">Pleuronectes platessa</name>
    <name type="common">European plaice</name>
    <dbReference type="NCBI Taxonomy" id="8262"/>
    <lineage>
        <taxon>Eukaryota</taxon>
        <taxon>Metazoa</taxon>
        <taxon>Chordata</taxon>
        <taxon>Craniata</taxon>
        <taxon>Vertebrata</taxon>
        <taxon>Euteleostomi</taxon>
        <taxon>Actinopterygii</taxon>
        <taxon>Neopterygii</taxon>
        <taxon>Teleostei</taxon>
        <taxon>Neoteleostei</taxon>
        <taxon>Acanthomorphata</taxon>
        <taxon>Carangaria</taxon>
        <taxon>Pleuronectiformes</taxon>
        <taxon>Pleuronectoidei</taxon>
        <taxon>Pleuronectidae</taxon>
        <taxon>Pleuronectes</taxon>
    </lineage>
</organism>
<dbReference type="Proteomes" id="UP001153269">
    <property type="component" value="Unassembled WGS sequence"/>
</dbReference>
<reference evidence="1" key="1">
    <citation type="submission" date="2020-03" db="EMBL/GenBank/DDBJ databases">
        <authorList>
            <person name="Weist P."/>
        </authorList>
    </citation>
    <scope>NUCLEOTIDE SEQUENCE</scope>
</reference>
<sequence>MSDSSMFPLNAGDELQGSFSLVCRLSVLLLHVPFISSSLFNLTHKPLPPPLIPYLVLPLFYPPPLVSCGAFESSPTSFVTSSSSPPVLFLAVADTLRHRRQTGVLRLSCLWPVTCGDFAGRPRCRLCFGDAVTSDPSSSSVAMKEVKLEGFPSPVSLCAQRGVSLQQTAPVGVERWCSGRPLVTRHPFDATDHILSGAAFWFEELLHHNRSRDVKN</sequence>
<dbReference type="AlphaFoldDB" id="A0A9N7UB21"/>
<evidence type="ECO:0000313" key="2">
    <source>
        <dbReference type="Proteomes" id="UP001153269"/>
    </source>
</evidence>
<gene>
    <name evidence="1" type="ORF">PLEPLA_LOCUS15571</name>
</gene>